<organism evidence="2 3">
    <name type="scientific">Saccharophagus degradans</name>
    <dbReference type="NCBI Taxonomy" id="86304"/>
    <lineage>
        <taxon>Bacteria</taxon>
        <taxon>Pseudomonadati</taxon>
        <taxon>Pseudomonadota</taxon>
        <taxon>Gammaproteobacteria</taxon>
        <taxon>Cellvibrionales</taxon>
        <taxon>Cellvibrionaceae</taxon>
        <taxon>Saccharophagus</taxon>
    </lineage>
</organism>
<dbReference type="RefSeq" id="WP_216064699.1">
    <property type="nucleotide sequence ID" value="NZ_JAHKPP010000034.1"/>
</dbReference>
<dbReference type="InterPro" id="IPR037401">
    <property type="entry name" value="SnoaL-like"/>
</dbReference>
<accession>A0AAW7XDH8</accession>
<name>A0AAW7XDH8_9GAMM</name>
<dbReference type="AlphaFoldDB" id="A0AAW7XDH8"/>
<gene>
    <name evidence="2" type="ORF">Q4521_18415</name>
</gene>
<evidence type="ECO:0000313" key="3">
    <source>
        <dbReference type="Proteomes" id="UP001169760"/>
    </source>
</evidence>
<proteinExistence type="predicted"/>
<sequence>MKKLVDDIIQLYCEFDHANLDALGDIYHRNIVFVDPVHRLKGLDDLVSYFKSTMQGTSECVFSFSSPIVDGTNACLEWQMHYRHPKLKGGDRLTLDGVSRVQIAGEQGADMRIIYQRDYYDLGAMLYEHIPVLGRVVGALKNRLAVQ</sequence>
<dbReference type="EMBL" id="JAUOPB010000015">
    <property type="protein sequence ID" value="MDO6424467.1"/>
    <property type="molecule type" value="Genomic_DNA"/>
</dbReference>
<dbReference type="Proteomes" id="UP001169760">
    <property type="component" value="Unassembled WGS sequence"/>
</dbReference>
<comment type="caution">
    <text evidence="2">The sequence shown here is derived from an EMBL/GenBank/DDBJ whole genome shotgun (WGS) entry which is preliminary data.</text>
</comment>
<evidence type="ECO:0000259" key="1">
    <source>
        <dbReference type="Pfam" id="PF12680"/>
    </source>
</evidence>
<evidence type="ECO:0000313" key="2">
    <source>
        <dbReference type="EMBL" id="MDO6424467.1"/>
    </source>
</evidence>
<reference evidence="2" key="1">
    <citation type="submission" date="2023-07" db="EMBL/GenBank/DDBJ databases">
        <title>Genome content predicts the carbon catabolic preferences of heterotrophic bacteria.</title>
        <authorList>
            <person name="Gralka M."/>
        </authorList>
    </citation>
    <scope>NUCLEOTIDE SEQUENCE</scope>
    <source>
        <strain evidence="2">I3M17_2</strain>
    </source>
</reference>
<dbReference type="Pfam" id="PF12680">
    <property type="entry name" value="SnoaL_2"/>
    <property type="match status" value="1"/>
</dbReference>
<protein>
    <submittedName>
        <fullName evidence="2">Nuclear transport factor 2 family protein</fullName>
    </submittedName>
</protein>
<feature type="domain" description="SnoaL-like" evidence="1">
    <location>
        <begin position="11"/>
        <end position="106"/>
    </location>
</feature>